<evidence type="ECO:0000256" key="1">
    <source>
        <dbReference type="SAM" id="MobiDB-lite"/>
    </source>
</evidence>
<proteinExistence type="predicted"/>
<sequence>MPLRRFPAPRGSPLRPSSRSAHARESPPSRERSCRCTSSMVEGSGGRTDPRQ</sequence>
<accession>A0A0A9G4B5</accession>
<organism evidence="2">
    <name type="scientific">Arundo donax</name>
    <name type="common">Giant reed</name>
    <name type="synonym">Donax arundinaceus</name>
    <dbReference type="NCBI Taxonomy" id="35708"/>
    <lineage>
        <taxon>Eukaryota</taxon>
        <taxon>Viridiplantae</taxon>
        <taxon>Streptophyta</taxon>
        <taxon>Embryophyta</taxon>
        <taxon>Tracheophyta</taxon>
        <taxon>Spermatophyta</taxon>
        <taxon>Magnoliopsida</taxon>
        <taxon>Liliopsida</taxon>
        <taxon>Poales</taxon>
        <taxon>Poaceae</taxon>
        <taxon>PACMAD clade</taxon>
        <taxon>Arundinoideae</taxon>
        <taxon>Arundineae</taxon>
        <taxon>Arundo</taxon>
    </lineage>
</organism>
<dbReference type="EMBL" id="GBRH01179587">
    <property type="protein sequence ID" value="JAE18309.1"/>
    <property type="molecule type" value="Transcribed_RNA"/>
</dbReference>
<feature type="compositionally biased region" description="Basic and acidic residues" evidence="1">
    <location>
        <begin position="22"/>
        <end position="34"/>
    </location>
</feature>
<reference evidence="2" key="2">
    <citation type="journal article" date="2015" name="Data Brief">
        <title>Shoot transcriptome of the giant reed, Arundo donax.</title>
        <authorList>
            <person name="Barrero R.A."/>
            <person name="Guerrero F.D."/>
            <person name="Moolhuijzen P."/>
            <person name="Goolsby J.A."/>
            <person name="Tidwell J."/>
            <person name="Bellgard S.E."/>
            <person name="Bellgard M.I."/>
        </authorList>
    </citation>
    <scope>NUCLEOTIDE SEQUENCE</scope>
    <source>
        <tissue evidence="2">Shoot tissue taken approximately 20 cm above the soil surface</tissue>
    </source>
</reference>
<name>A0A0A9G4B5_ARUDO</name>
<feature type="compositionally biased region" description="Low complexity" evidence="1">
    <location>
        <begin position="8"/>
        <end position="20"/>
    </location>
</feature>
<protein>
    <submittedName>
        <fullName evidence="2">Uncharacterized protein</fullName>
    </submittedName>
</protein>
<reference evidence="2" key="1">
    <citation type="submission" date="2014-09" db="EMBL/GenBank/DDBJ databases">
        <authorList>
            <person name="Magalhaes I.L.F."/>
            <person name="Oliveira U."/>
            <person name="Santos F.R."/>
            <person name="Vidigal T.H.D.A."/>
            <person name="Brescovit A.D."/>
            <person name="Santos A.J."/>
        </authorList>
    </citation>
    <scope>NUCLEOTIDE SEQUENCE</scope>
    <source>
        <tissue evidence="2">Shoot tissue taken approximately 20 cm above the soil surface</tissue>
    </source>
</reference>
<feature type="region of interest" description="Disordered" evidence="1">
    <location>
        <begin position="1"/>
        <end position="52"/>
    </location>
</feature>
<evidence type="ECO:0000313" key="2">
    <source>
        <dbReference type="EMBL" id="JAE18309.1"/>
    </source>
</evidence>
<dbReference type="AlphaFoldDB" id="A0A0A9G4B5"/>